<sequence>MSKQEQNSTSSVKKTPSPQPQSLRPPEFSAGDSSEAAWKVGKYPNPPDSVNPDPATLLDGIPKPGAQLYLPASPFSPSVGSSRAPIPSPPSLRNLLMMNTLRPLLRPPLTQTNEIQSSATAHYEPTLDQQT</sequence>
<dbReference type="EMBL" id="JAGFBR010000005">
    <property type="protein sequence ID" value="KAH0466980.1"/>
    <property type="molecule type" value="Genomic_DNA"/>
</dbReference>
<feature type="region of interest" description="Disordered" evidence="1">
    <location>
        <begin position="110"/>
        <end position="131"/>
    </location>
</feature>
<feature type="compositionally biased region" description="Polar residues" evidence="1">
    <location>
        <begin position="1"/>
        <end position="22"/>
    </location>
</feature>
<proteinExistence type="predicted"/>
<protein>
    <submittedName>
        <fullName evidence="2">Uncharacterized protein</fullName>
    </submittedName>
</protein>
<accession>A0AAV7GYU4</accession>
<feature type="region of interest" description="Disordered" evidence="1">
    <location>
        <begin position="1"/>
        <end position="91"/>
    </location>
</feature>
<evidence type="ECO:0000256" key="1">
    <source>
        <dbReference type="SAM" id="MobiDB-lite"/>
    </source>
</evidence>
<comment type="caution">
    <text evidence="2">The sequence shown here is derived from an EMBL/GenBank/DDBJ whole genome shotgun (WGS) entry which is preliminary data.</text>
</comment>
<keyword evidence="3" id="KW-1185">Reference proteome</keyword>
<evidence type="ECO:0000313" key="3">
    <source>
        <dbReference type="Proteomes" id="UP000775213"/>
    </source>
</evidence>
<name>A0AAV7GYU4_DENCH</name>
<reference evidence="2 3" key="1">
    <citation type="journal article" date="2021" name="Hortic Res">
        <title>Chromosome-scale assembly of the Dendrobium chrysotoxum genome enhances the understanding of orchid evolution.</title>
        <authorList>
            <person name="Zhang Y."/>
            <person name="Zhang G.Q."/>
            <person name="Zhang D."/>
            <person name="Liu X.D."/>
            <person name="Xu X.Y."/>
            <person name="Sun W.H."/>
            <person name="Yu X."/>
            <person name="Zhu X."/>
            <person name="Wang Z.W."/>
            <person name="Zhao X."/>
            <person name="Zhong W.Y."/>
            <person name="Chen H."/>
            <person name="Yin W.L."/>
            <person name="Huang T."/>
            <person name="Niu S.C."/>
            <person name="Liu Z.J."/>
        </authorList>
    </citation>
    <scope>NUCLEOTIDE SEQUENCE [LARGE SCALE GENOMIC DNA]</scope>
    <source>
        <strain evidence="2">Lindl</strain>
    </source>
</reference>
<organism evidence="2 3">
    <name type="scientific">Dendrobium chrysotoxum</name>
    <name type="common">Orchid</name>
    <dbReference type="NCBI Taxonomy" id="161865"/>
    <lineage>
        <taxon>Eukaryota</taxon>
        <taxon>Viridiplantae</taxon>
        <taxon>Streptophyta</taxon>
        <taxon>Embryophyta</taxon>
        <taxon>Tracheophyta</taxon>
        <taxon>Spermatophyta</taxon>
        <taxon>Magnoliopsida</taxon>
        <taxon>Liliopsida</taxon>
        <taxon>Asparagales</taxon>
        <taxon>Orchidaceae</taxon>
        <taxon>Epidendroideae</taxon>
        <taxon>Malaxideae</taxon>
        <taxon>Dendrobiinae</taxon>
        <taxon>Dendrobium</taxon>
    </lineage>
</organism>
<dbReference type="Proteomes" id="UP000775213">
    <property type="component" value="Unassembled WGS sequence"/>
</dbReference>
<dbReference type="AlphaFoldDB" id="A0AAV7GYU4"/>
<evidence type="ECO:0000313" key="2">
    <source>
        <dbReference type="EMBL" id="KAH0466980.1"/>
    </source>
</evidence>
<gene>
    <name evidence="2" type="ORF">IEQ34_004218</name>
</gene>